<organism evidence="2 3">
    <name type="scientific">Streptomyces bungoensis</name>
    <dbReference type="NCBI Taxonomy" id="285568"/>
    <lineage>
        <taxon>Bacteria</taxon>
        <taxon>Bacillati</taxon>
        <taxon>Actinomycetota</taxon>
        <taxon>Actinomycetes</taxon>
        <taxon>Kitasatosporales</taxon>
        <taxon>Streptomycetaceae</taxon>
        <taxon>Streptomyces</taxon>
    </lineage>
</organism>
<reference evidence="2 3" key="1">
    <citation type="submission" date="2015-10" db="EMBL/GenBank/DDBJ databases">
        <title>Draft genome sequence of Streptomyces bungoensis DSM 41781, type strain for the species Streptomyces bungoensis.</title>
        <authorList>
            <person name="Ruckert C."/>
            <person name="Winkler A."/>
            <person name="Kalinowski J."/>
            <person name="Kampfer P."/>
            <person name="Glaeser S."/>
        </authorList>
    </citation>
    <scope>NUCLEOTIDE SEQUENCE [LARGE SCALE GENOMIC DNA]</scope>
    <source>
        <strain evidence="2 3">DSM 41781</strain>
    </source>
</reference>
<dbReference type="STRING" id="285568.AQJ66_27055"/>
<protein>
    <recommendedName>
        <fullName evidence="4">Right handed beta helix domain-containing protein</fullName>
    </recommendedName>
</protein>
<sequence>MLTHKLVVRSARVLCAGTVATLVPLALAPAASAATLPVACSEAALRTAITTANATSTSDTLNLAPNCTYRLTSELPAITSPIVINGNGDTITRVSGTFRILTVDGGALTLRAATLSNGDATGSPVAPGAGGAIVVTGNGSLNLFAGAIRNNHADFGGGISVFSGSQAQVNASALTGNSATQNGGAIVSDSTVSVTTSQISGNTAGNVGGGIANIGTLTVTGTNIVNNTAPNGGGGLANGVPAVSGGTSTVTLSNISNNSAGGTNPGGIYNNGGTVTLRASRVAANNPNNCLTSPTPVPGCVG</sequence>
<gene>
    <name evidence="2" type="ORF">AQJ66_27055</name>
</gene>
<feature type="chain" id="PRO_5007106568" description="Right handed beta helix domain-containing protein" evidence="1">
    <location>
        <begin position="34"/>
        <end position="302"/>
    </location>
</feature>
<keyword evidence="3" id="KW-1185">Reference proteome</keyword>
<dbReference type="OrthoDB" id="3403180at2"/>
<dbReference type="Proteomes" id="UP000053024">
    <property type="component" value="Unassembled WGS sequence"/>
</dbReference>
<evidence type="ECO:0000256" key="1">
    <source>
        <dbReference type="SAM" id="SignalP"/>
    </source>
</evidence>
<dbReference type="InterPro" id="IPR011050">
    <property type="entry name" value="Pectin_lyase_fold/virulence"/>
</dbReference>
<name>A0A101SUH0_9ACTN</name>
<accession>A0A101SUH0</accession>
<proteinExistence type="predicted"/>
<dbReference type="Gene3D" id="2.160.20.20">
    <property type="match status" value="1"/>
</dbReference>
<evidence type="ECO:0000313" key="2">
    <source>
        <dbReference type="EMBL" id="KUN80392.1"/>
    </source>
</evidence>
<evidence type="ECO:0008006" key="4">
    <source>
        <dbReference type="Google" id="ProtNLM"/>
    </source>
</evidence>
<dbReference type="EMBL" id="LMWX01000048">
    <property type="protein sequence ID" value="KUN80392.1"/>
    <property type="molecule type" value="Genomic_DNA"/>
</dbReference>
<feature type="signal peptide" evidence="1">
    <location>
        <begin position="1"/>
        <end position="33"/>
    </location>
</feature>
<comment type="caution">
    <text evidence="2">The sequence shown here is derived from an EMBL/GenBank/DDBJ whole genome shotgun (WGS) entry which is preliminary data.</text>
</comment>
<dbReference type="AlphaFoldDB" id="A0A101SUH0"/>
<keyword evidence="1" id="KW-0732">Signal</keyword>
<dbReference type="SUPFAM" id="SSF51126">
    <property type="entry name" value="Pectin lyase-like"/>
    <property type="match status" value="1"/>
</dbReference>
<dbReference type="PANTHER" id="PTHR11319:SF35">
    <property type="entry name" value="OUTER MEMBRANE PROTEIN PMPC-RELATED"/>
    <property type="match status" value="1"/>
</dbReference>
<evidence type="ECO:0000313" key="3">
    <source>
        <dbReference type="Proteomes" id="UP000053024"/>
    </source>
</evidence>
<dbReference type="InterPro" id="IPR012332">
    <property type="entry name" value="Autotransporter_pectin_lyase_C"/>
</dbReference>
<dbReference type="PANTHER" id="PTHR11319">
    <property type="entry name" value="G PROTEIN-COUPLED RECEPTOR-RELATED"/>
    <property type="match status" value="1"/>
</dbReference>
<dbReference type="RefSeq" id="WP_061927275.1">
    <property type="nucleotide sequence ID" value="NZ_JBEYBH010000014.1"/>
</dbReference>